<dbReference type="SUPFAM" id="SSF56672">
    <property type="entry name" value="DNA/RNA polymerases"/>
    <property type="match status" value="1"/>
</dbReference>
<evidence type="ECO:0000313" key="3">
    <source>
        <dbReference type="Proteomes" id="UP000199467"/>
    </source>
</evidence>
<dbReference type="RefSeq" id="WP_017676901.1">
    <property type="nucleotide sequence ID" value="NZ_FMZQ01000016.1"/>
</dbReference>
<sequence length="469" mass="52703">MLWACILLPQLAMDGVQRHRANPDEPLVLLTGSPQRRVLQAVNPAARALGLKPGQSLTAAQALTRGFATAEYDLAAIERWQQFLAAWAYGFSAQVSLHYPRCLLLEVQSSLGLFGPWPRFEARLRAELSALAFQHRIAVAPNPAAARVLVNVGDGLMASDERMLKQMLDPLPVDRLGLSATLTTAFNRMGLRQLRQLLALPRDSLAKRFPAEVLRHLDTLSGQRPLALDFFMPADVFDTRIELNFEVESHQALLFPLRRLTADLAAYLACRDSGVQRFTLHLEHRAGADTQIQVGLLSAERDPGMLFELTRGRLEHQQLPAPVLAVRLEARELPTFAPQHQQLFDERPQQNQPWEQLRERLRARLGDDALHGLGARADHRPEHAWQNEPTNPLLPPCGPRPGWLLSEPQPLREASLRILSGPERIESGWWDGEDVRRDYYVVQTRAGQRGWAYRPVGSDGPLLLHGWFA</sequence>
<keyword evidence="1" id="KW-0227">DNA damage</keyword>
<dbReference type="InterPro" id="IPR001126">
    <property type="entry name" value="UmuC"/>
</dbReference>
<gene>
    <name evidence="2" type="ORF">SAMN05216576_11666</name>
</gene>
<evidence type="ECO:0000256" key="1">
    <source>
        <dbReference type="ARBA" id="ARBA00022763"/>
    </source>
</evidence>
<dbReference type="InterPro" id="IPR043502">
    <property type="entry name" value="DNA/RNA_pol_sf"/>
</dbReference>
<proteinExistence type="predicted"/>
<dbReference type="EMBL" id="FMZQ01000016">
    <property type="protein sequence ID" value="SDD43458.1"/>
    <property type="molecule type" value="Genomic_DNA"/>
</dbReference>
<protein>
    <submittedName>
        <fullName evidence="2">Protein ImuB</fullName>
    </submittedName>
</protein>
<name>A0A1G6UPZ1_9GAMM</name>
<organism evidence="2 3">
    <name type="scientific">Ectopseudomonas chengduensis</name>
    <dbReference type="NCBI Taxonomy" id="489632"/>
    <lineage>
        <taxon>Bacteria</taxon>
        <taxon>Pseudomonadati</taxon>
        <taxon>Pseudomonadota</taxon>
        <taxon>Gammaproteobacteria</taxon>
        <taxon>Pseudomonadales</taxon>
        <taxon>Pseudomonadaceae</taxon>
        <taxon>Ectopseudomonas</taxon>
    </lineage>
</organism>
<keyword evidence="3" id="KW-1185">Reference proteome</keyword>
<dbReference type="GO" id="GO:0006281">
    <property type="term" value="P:DNA repair"/>
    <property type="evidence" value="ECO:0007669"/>
    <property type="project" value="InterPro"/>
</dbReference>
<dbReference type="CDD" id="cd03468">
    <property type="entry name" value="PolY_like"/>
    <property type="match status" value="1"/>
</dbReference>
<dbReference type="Proteomes" id="UP000199467">
    <property type="component" value="Unassembled WGS sequence"/>
</dbReference>
<dbReference type="PANTHER" id="PTHR35369">
    <property type="entry name" value="BLR3025 PROTEIN-RELATED"/>
    <property type="match status" value="1"/>
</dbReference>
<evidence type="ECO:0000313" key="2">
    <source>
        <dbReference type="EMBL" id="SDD43458.1"/>
    </source>
</evidence>
<reference evidence="3" key="1">
    <citation type="submission" date="2016-10" db="EMBL/GenBank/DDBJ databases">
        <authorList>
            <person name="Varghese N."/>
            <person name="Submissions S."/>
        </authorList>
    </citation>
    <scope>NUCLEOTIDE SEQUENCE [LARGE SCALE GENOMIC DNA]</scope>
    <source>
        <strain evidence="3">DSM 26382</strain>
    </source>
</reference>
<dbReference type="Pfam" id="PF00817">
    <property type="entry name" value="IMS"/>
    <property type="match status" value="1"/>
</dbReference>
<dbReference type="InterPro" id="IPR050356">
    <property type="entry name" value="SulA_CellDiv_inhibitor"/>
</dbReference>
<dbReference type="PANTHER" id="PTHR35369:SF2">
    <property type="entry name" value="BLR3025 PROTEIN"/>
    <property type="match status" value="1"/>
</dbReference>
<accession>A0A1G6UPZ1</accession>
<dbReference type="AlphaFoldDB" id="A0A1G6UPZ1"/>